<protein>
    <submittedName>
        <fullName evidence="8">Cyclopropane-fatty-acyl-phospholipid synthase</fullName>
    </submittedName>
</protein>
<comment type="similarity">
    <text evidence="1">Belongs to the CFA/CMAS family.</text>
</comment>
<reference evidence="9" key="1">
    <citation type="submission" date="2016-10" db="EMBL/GenBank/DDBJ databases">
        <authorList>
            <person name="Varghese N."/>
            <person name="Submissions S."/>
        </authorList>
    </citation>
    <scope>NUCLEOTIDE SEQUENCE [LARGE SCALE GENOMIC DNA]</scope>
    <source>
        <strain evidence="9">DSM 241</strain>
    </source>
</reference>
<evidence type="ECO:0000256" key="5">
    <source>
        <dbReference type="ARBA" id="ARBA00023098"/>
    </source>
</evidence>
<evidence type="ECO:0000256" key="4">
    <source>
        <dbReference type="ARBA" id="ARBA00022691"/>
    </source>
</evidence>
<gene>
    <name evidence="8" type="ORF">SAMN05444515_10899</name>
</gene>
<keyword evidence="3" id="KW-0808">Transferase</keyword>
<dbReference type="Proteomes" id="UP000199256">
    <property type="component" value="Unassembled WGS sequence"/>
</dbReference>
<dbReference type="InterPro" id="IPR003333">
    <property type="entry name" value="CMAS"/>
</dbReference>
<keyword evidence="5" id="KW-0443">Lipid metabolism</keyword>
<sequence length="418" mass="48777">MWLERQLHRQVREGSLVLHLPDGSSKQFGHGKPRVNLHVHDRKVLTRLAWDPALNFGETYMEGGWDPGPEGLRPLVHLVMRNFAPLFRKRRSLPFVMLRRLWEQGNRITRSYGNVSHHYDLEEWLFRRFLDQDMFYSCAYFSRPDMTLEEAQQAKANIIHRKLLLQPGMRVLDIGSGWGSMAFHLAEQANVQVDGVTLSREQLRAASAEAERRGLSDRVRFHLQDYREHRNRYDRIVSVGMFEHVGQPYYRRYFQHVHDLLKPEGVALLHTIGRVDPPGKTNAWLARHIFPGGYTPALSEVAAAVEKTPLMATDVDVWRLHYADTLAEWYRRFQVIRDEATEHFDERFCRMWEFYLATCEGSFRYWGQVVFQVQLAKLHGVVPETRDYLYQPEAAPLEFEALPDPPPAARNSRASVST</sequence>
<keyword evidence="4" id="KW-0949">S-adenosyl-L-methionine</keyword>
<dbReference type="CDD" id="cd02440">
    <property type="entry name" value="AdoMet_MTases"/>
    <property type="match status" value="1"/>
</dbReference>
<evidence type="ECO:0000313" key="9">
    <source>
        <dbReference type="Proteomes" id="UP000199256"/>
    </source>
</evidence>
<dbReference type="OrthoDB" id="9782855at2"/>
<dbReference type="STRING" id="1396821.SAMN05444515_10899"/>
<evidence type="ECO:0000256" key="7">
    <source>
        <dbReference type="SAM" id="MobiDB-lite"/>
    </source>
</evidence>
<dbReference type="PANTHER" id="PTHR43667">
    <property type="entry name" value="CYCLOPROPANE-FATTY-ACYL-PHOSPHOLIPID SYNTHASE"/>
    <property type="match status" value="1"/>
</dbReference>
<dbReference type="GO" id="GO:0032259">
    <property type="term" value="P:methylation"/>
    <property type="evidence" value="ECO:0007669"/>
    <property type="project" value="UniProtKB-KW"/>
</dbReference>
<accession>A0A1H7M1C8</accession>
<dbReference type="SUPFAM" id="SSF53335">
    <property type="entry name" value="S-adenosyl-L-methionine-dependent methyltransferases"/>
    <property type="match status" value="1"/>
</dbReference>
<keyword evidence="2" id="KW-0489">Methyltransferase</keyword>
<dbReference type="InterPro" id="IPR050723">
    <property type="entry name" value="CFA/CMAS"/>
</dbReference>
<evidence type="ECO:0000256" key="2">
    <source>
        <dbReference type="ARBA" id="ARBA00022603"/>
    </source>
</evidence>
<evidence type="ECO:0000313" key="8">
    <source>
        <dbReference type="EMBL" id="SEL04788.1"/>
    </source>
</evidence>
<dbReference type="PIRSF" id="PIRSF003085">
    <property type="entry name" value="CMAS"/>
    <property type="match status" value="1"/>
</dbReference>
<keyword evidence="9" id="KW-1185">Reference proteome</keyword>
<dbReference type="Pfam" id="PF02353">
    <property type="entry name" value="CMAS"/>
    <property type="match status" value="1"/>
</dbReference>
<proteinExistence type="inferred from homology"/>
<dbReference type="Gene3D" id="3.40.50.150">
    <property type="entry name" value="Vaccinia Virus protein VP39"/>
    <property type="match status" value="1"/>
</dbReference>
<organism evidence="8 9">
    <name type="scientific">Ectothiorhodospira marina</name>
    <dbReference type="NCBI Taxonomy" id="1396821"/>
    <lineage>
        <taxon>Bacteria</taxon>
        <taxon>Pseudomonadati</taxon>
        <taxon>Pseudomonadota</taxon>
        <taxon>Gammaproteobacteria</taxon>
        <taxon>Chromatiales</taxon>
        <taxon>Ectothiorhodospiraceae</taxon>
        <taxon>Ectothiorhodospira</taxon>
    </lineage>
</organism>
<dbReference type="PANTHER" id="PTHR43667:SF1">
    <property type="entry name" value="CYCLOPROPANE-FATTY-ACYL-PHOSPHOLIPID SYNTHASE"/>
    <property type="match status" value="1"/>
</dbReference>
<name>A0A1H7M1C8_9GAMM</name>
<dbReference type="EMBL" id="FOAA01000008">
    <property type="protein sequence ID" value="SEL04788.1"/>
    <property type="molecule type" value="Genomic_DNA"/>
</dbReference>
<evidence type="ECO:0000256" key="6">
    <source>
        <dbReference type="PIRSR" id="PIRSR003085-1"/>
    </source>
</evidence>
<dbReference type="InterPro" id="IPR029063">
    <property type="entry name" value="SAM-dependent_MTases_sf"/>
</dbReference>
<feature type="region of interest" description="Disordered" evidence="7">
    <location>
        <begin position="399"/>
        <end position="418"/>
    </location>
</feature>
<dbReference type="GO" id="GO:0008610">
    <property type="term" value="P:lipid biosynthetic process"/>
    <property type="evidence" value="ECO:0007669"/>
    <property type="project" value="InterPro"/>
</dbReference>
<evidence type="ECO:0000256" key="3">
    <source>
        <dbReference type="ARBA" id="ARBA00022679"/>
    </source>
</evidence>
<feature type="active site" evidence="6">
    <location>
        <position position="359"/>
    </location>
</feature>
<dbReference type="RefSeq" id="WP_090253451.1">
    <property type="nucleotide sequence ID" value="NZ_FOAA01000008.1"/>
</dbReference>
<dbReference type="GO" id="GO:0008168">
    <property type="term" value="F:methyltransferase activity"/>
    <property type="evidence" value="ECO:0007669"/>
    <property type="project" value="UniProtKB-KW"/>
</dbReference>
<dbReference type="AlphaFoldDB" id="A0A1H7M1C8"/>
<evidence type="ECO:0000256" key="1">
    <source>
        <dbReference type="ARBA" id="ARBA00010815"/>
    </source>
</evidence>